<dbReference type="EMBL" id="KJ194582">
    <property type="protein sequence ID" value="AHN84034.1"/>
    <property type="molecule type" value="Genomic_DNA"/>
</dbReference>
<name>X2KYT5_9CAUD</name>
<dbReference type="KEGG" id="vg:19527203"/>
<evidence type="ECO:0008006" key="3">
    <source>
        <dbReference type="Google" id="ProtNLM"/>
    </source>
</evidence>
<evidence type="ECO:0000313" key="1">
    <source>
        <dbReference type="EMBL" id="AHN84034.1"/>
    </source>
</evidence>
<gene>
    <name evidence="1" type="primary">23</name>
    <name evidence="1" type="ORF">PBI_HAWKEYE_23</name>
</gene>
<dbReference type="Proteomes" id="UP000019737">
    <property type="component" value="Segment"/>
</dbReference>
<dbReference type="GeneID" id="19527203"/>
<accession>X2KYT5</accession>
<reference evidence="1 2" key="1">
    <citation type="submission" date="2014-01" db="EMBL/GenBank/DDBJ databases">
        <authorList>
            <person name="Schneider V.M."/>
            <person name="Bowman C.A."/>
            <person name="Russell D.A."/>
            <person name="Pope W.H."/>
            <person name="Jacobs-Sera D."/>
            <person name="Hendrix R.W."/>
            <person name="Hatfull G.F."/>
        </authorList>
    </citation>
    <scope>NUCLEOTIDE SEQUENCE [LARGE SCALE GENOMIC DNA]</scope>
</reference>
<dbReference type="OrthoDB" id="26992at10239"/>
<sequence length="139" mass="15362">MSRAVILDALRADVELGAQMSPENIISNYSKEGRPSNLNPGAFAIIRWGDKTIDPAVDTGPRDMTVWVHYPEEVSTDFSRVDKILHRVKEVLLPLAEVMGADGQTLVCVDLFGESGDLTDPGFQTITRNVTFRVLSRMT</sequence>
<protein>
    <recommendedName>
        <fullName evidence="3">Tail terminator</fullName>
    </recommendedName>
</protein>
<organism evidence="1 2">
    <name type="scientific">Mycobacterium phage Hawkeye</name>
    <dbReference type="NCBI Taxonomy" id="1458711"/>
    <lineage>
        <taxon>Viruses</taxon>
        <taxon>Duplodnaviria</taxon>
        <taxon>Heunggongvirae</taxon>
        <taxon>Uroviricota</taxon>
        <taxon>Caudoviricetes</taxon>
        <taxon>Dclasvirinae</taxon>
        <taxon>Hawkeyevirus</taxon>
        <taxon>Hawkeyevirus hawkeye</taxon>
    </lineage>
</organism>
<proteinExistence type="predicted"/>
<evidence type="ECO:0000313" key="2">
    <source>
        <dbReference type="Proteomes" id="UP000019737"/>
    </source>
</evidence>
<dbReference type="RefSeq" id="YP_009035918.1">
    <property type="nucleotide sequence ID" value="NC_024209.1"/>
</dbReference>
<keyword evidence="2" id="KW-1185">Reference proteome</keyword>